<accession>A0A1V2IF46</accession>
<dbReference type="Proteomes" id="UP000188929">
    <property type="component" value="Unassembled WGS sequence"/>
</dbReference>
<sequence length="250" mass="26435">MTPSTLKTVDDGASAPVLEISGVTAGYGRTTVLREVSLSVPRGKVVALLGSNGAGKTTLLRVASGLLRPARGRVALDGRDVTRQAPHERARMGLCLIPEGRSVYRTLSVLENLRLQIPPWEKHTALDEVFTAFPILGERLGQSAGSLSGGQQQMLALARAYLCNPSVVLLDEVSMGLSPRVVDEIFASLKTLAATGVALLLVEQYVNRALDMADDVVLLNKGAVSYSGSASGVDEDEVMRGYLGQDGAFS</sequence>
<evidence type="ECO:0000256" key="5">
    <source>
        <dbReference type="ARBA" id="ARBA00022970"/>
    </source>
</evidence>
<dbReference type="GO" id="GO:0016887">
    <property type="term" value="F:ATP hydrolysis activity"/>
    <property type="evidence" value="ECO:0007669"/>
    <property type="project" value="InterPro"/>
</dbReference>
<dbReference type="EMBL" id="MOMC01000015">
    <property type="protein sequence ID" value="ONH31774.1"/>
    <property type="molecule type" value="Genomic_DNA"/>
</dbReference>
<evidence type="ECO:0000313" key="8">
    <source>
        <dbReference type="Proteomes" id="UP000188929"/>
    </source>
</evidence>
<keyword evidence="3" id="KW-0547">Nucleotide-binding</keyword>
<dbReference type="CDD" id="cd03224">
    <property type="entry name" value="ABC_TM1139_LivF_branched"/>
    <property type="match status" value="1"/>
</dbReference>
<dbReference type="GO" id="GO:0015807">
    <property type="term" value="P:L-amino acid transport"/>
    <property type="evidence" value="ECO:0007669"/>
    <property type="project" value="TreeGrafter"/>
</dbReference>
<dbReference type="InterPro" id="IPR017871">
    <property type="entry name" value="ABC_transporter-like_CS"/>
</dbReference>
<dbReference type="InterPro" id="IPR052156">
    <property type="entry name" value="BCAA_Transport_ATP-bd_LivF"/>
</dbReference>
<comment type="similarity">
    <text evidence="1">Belongs to the ABC transporter superfamily.</text>
</comment>
<gene>
    <name evidence="7" type="ORF">BL253_08670</name>
</gene>
<evidence type="ECO:0000313" key="7">
    <source>
        <dbReference type="EMBL" id="ONH31774.1"/>
    </source>
</evidence>
<organism evidence="7 8">
    <name type="scientific">Pseudofrankia asymbiotica</name>
    <dbReference type="NCBI Taxonomy" id="1834516"/>
    <lineage>
        <taxon>Bacteria</taxon>
        <taxon>Bacillati</taxon>
        <taxon>Actinomycetota</taxon>
        <taxon>Actinomycetes</taxon>
        <taxon>Frankiales</taxon>
        <taxon>Frankiaceae</taxon>
        <taxon>Pseudofrankia</taxon>
    </lineage>
</organism>
<dbReference type="GO" id="GO:0015658">
    <property type="term" value="F:branched-chain amino acid transmembrane transporter activity"/>
    <property type="evidence" value="ECO:0007669"/>
    <property type="project" value="TreeGrafter"/>
</dbReference>
<protein>
    <submittedName>
        <fullName evidence="7">ABC transporter ATP-binding protein</fullName>
    </submittedName>
</protein>
<keyword evidence="2" id="KW-0813">Transport</keyword>
<evidence type="ECO:0000256" key="1">
    <source>
        <dbReference type="ARBA" id="ARBA00005417"/>
    </source>
</evidence>
<dbReference type="AlphaFoldDB" id="A0A1V2IF46"/>
<keyword evidence="4 7" id="KW-0067">ATP-binding</keyword>
<dbReference type="PANTHER" id="PTHR43820">
    <property type="entry name" value="HIGH-AFFINITY BRANCHED-CHAIN AMINO ACID TRANSPORT ATP-BINDING PROTEIN LIVF"/>
    <property type="match status" value="1"/>
</dbReference>
<dbReference type="PROSITE" id="PS50893">
    <property type="entry name" value="ABC_TRANSPORTER_2"/>
    <property type="match status" value="1"/>
</dbReference>
<dbReference type="SUPFAM" id="SSF52540">
    <property type="entry name" value="P-loop containing nucleoside triphosphate hydrolases"/>
    <property type="match status" value="1"/>
</dbReference>
<comment type="caution">
    <text evidence="7">The sequence shown here is derived from an EMBL/GenBank/DDBJ whole genome shotgun (WGS) entry which is preliminary data.</text>
</comment>
<dbReference type="PROSITE" id="PS00211">
    <property type="entry name" value="ABC_TRANSPORTER_1"/>
    <property type="match status" value="1"/>
</dbReference>
<dbReference type="PANTHER" id="PTHR43820:SF4">
    <property type="entry name" value="HIGH-AFFINITY BRANCHED-CHAIN AMINO ACID TRANSPORT ATP-BINDING PROTEIN LIVF"/>
    <property type="match status" value="1"/>
</dbReference>
<proteinExistence type="inferred from homology"/>
<dbReference type="InterPro" id="IPR027417">
    <property type="entry name" value="P-loop_NTPase"/>
</dbReference>
<dbReference type="STRING" id="1834516.BL253_08670"/>
<name>A0A1V2IF46_9ACTN</name>
<feature type="domain" description="ABC transporter" evidence="6">
    <location>
        <begin position="18"/>
        <end position="246"/>
    </location>
</feature>
<keyword evidence="8" id="KW-1185">Reference proteome</keyword>
<evidence type="ECO:0000256" key="4">
    <source>
        <dbReference type="ARBA" id="ARBA00022840"/>
    </source>
</evidence>
<dbReference type="Gene3D" id="3.40.50.300">
    <property type="entry name" value="P-loop containing nucleotide triphosphate hydrolases"/>
    <property type="match status" value="1"/>
</dbReference>
<evidence type="ECO:0000256" key="3">
    <source>
        <dbReference type="ARBA" id="ARBA00022741"/>
    </source>
</evidence>
<dbReference type="SMART" id="SM00382">
    <property type="entry name" value="AAA"/>
    <property type="match status" value="1"/>
</dbReference>
<evidence type="ECO:0000259" key="6">
    <source>
        <dbReference type="PROSITE" id="PS50893"/>
    </source>
</evidence>
<evidence type="ECO:0000256" key="2">
    <source>
        <dbReference type="ARBA" id="ARBA00022448"/>
    </source>
</evidence>
<dbReference type="GO" id="GO:0005524">
    <property type="term" value="F:ATP binding"/>
    <property type="evidence" value="ECO:0007669"/>
    <property type="project" value="UniProtKB-KW"/>
</dbReference>
<dbReference type="Pfam" id="PF00005">
    <property type="entry name" value="ABC_tran"/>
    <property type="match status" value="1"/>
</dbReference>
<reference evidence="8" key="1">
    <citation type="submission" date="2016-10" db="EMBL/GenBank/DDBJ databases">
        <title>Frankia sp. NRRL B-16386 Genome sequencing.</title>
        <authorList>
            <person name="Ghodhbane-Gtari F."/>
            <person name="Swanson E."/>
            <person name="Gueddou A."/>
            <person name="Hezbri K."/>
            <person name="Ktari K."/>
            <person name="Nouioui I."/>
            <person name="Morris K."/>
            <person name="Simpson S."/>
            <person name="Abebe-Akele F."/>
            <person name="Thomas K."/>
            <person name="Gtari M."/>
            <person name="Tisa L.S."/>
        </authorList>
    </citation>
    <scope>NUCLEOTIDE SEQUENCE [LARGE SCALE GENOMIC DNA]</scope>
    <source>
        <strain evidence="8">NRRL B-16386</strain>
    </source>
</reference>
<dbReference type="InterPro" id="IPR003439">
    <property type="entry name" value="ABC_transporter-like_ATP-bd"/>
</dbReference>
<keyword evidence="5" id="KW-0029">Amino-acid transport</keyword>
<dbReference type="InterPro" id="IPR003593">
    <property type="entry name" value="AAA+_ATPase"/>
</dbReference>